<feature type="transmembrane region" description="Helical" evidence="1">
    <location>
        <begin position="128"/>
        <end position="147"/>
    </location>
</feature>
<keyword evidence="1" id="KW-0812">Transmembrane</keyword>
<evidence type="ECO:0000259" key="2">
    <source>
        <dbReference type="PROSITE" id="PS50887"/>
    </source>
</evidence>
<protein>
    <recommendedName>
        <fullName evidence="2">GGDEF domain-containing protein</fullName>
    </recommendedName>
</protein>
<dbReference type="NCBIfam" id="TIGR00254">
    <property type="entry name" value="GGDEF"/>
    <property type="match status" value="1"/>
</dbReference>
<dbReference type="PANTHER" id="PTHR46663">
    <property type="entry name" value="DIGUANYLATE CYCLASE DGCT-RELATED"/>
    <property type="match status" value="1"/>
</dbReference>
<keyword evidence="1" id="KW-1133">Transmembrane helix</keyword>
<dbReference type="SMART" id="SM00267">
    <property type="entry name" value="GGDEF"/>
    <property type="match status" value="1"/>
</dbReference>
<dbReference type="InterPro" id="IPR043128">
    <property type="entry name" value="Rev_trsase/Diguanyl_cyclase"/>
</dbReference>
<comment type="caution">
    <text evidence="3">The sequence shown here is derived from an EMBL/GenBank/DDBJ whole genome shotgun (WGS) entry which is preliminary data.</text>
</comment>
<keyword evidence="4" id="KW-1185">Reference proteome</keyword>
<accession>A0A919JDP1</accession>
<dbReference type="SUPFAM" id="SSF55073">
    <property type="entry name" value="Nucleotide cyclase"/>
    <property type="match status" value="1"/>
</dbReference>
<feature type="domain" description="GGDEF" evidence="2">
    <location>
        <begin position="217"/>
        <end position="355"/>
    </location>
</feature>
<feature type="transmembrane region" description="Helical" evidence="1">
    <location>
        <begin position="12"/>
        <end position="34"/>
    </location>
</feature>
<sequence length="358" mass="37083">MVDAALRRRRRAIEGGAMAARGVGIVSLTVYAAGVWHATASPERTSALTTCGLATALMILATALSVRNFRNPAARGFGRLSATQVALDTLVIIASALQLEGYQDTVAWPVLAVPILTAAVRHQLPGALTVWLVTSGSYVVAVTAGAVPARPAGVPFAVSVHLMIALISGTQATSYLRQFHDLQAARRALLERVRHDDLTGLLNRSGLEEEAARHGGRAMAVLLIDLNGFKSVNDTLGHAAGDQVLQEVAGRLSAELRPGDVAGRLGGDEFVVVLAGTGAREAGDVAARLADAVSRPVRIGDRTVQVGASIGASARPADSDRAFPALIAEADAAMYEHKAGHAITAGRRSPVTSSSAPP</sequence>
<evidence type="ECO:0000313" key="3">
    <source>
        <dbReference type="EMBL" id="GIE47470.1"/>
    </source>
</evidence>
<dbReference type="PROSITE" id="PS50887">
    <property type="entry name" value="GGDEF"/>
    <property type="match status" value="1"/>
</dbReference>
<evidence type="ECO:0000313" key="4">
    <source>
        <dbReference type="Proteomes" id="UP000647172"/>
    </source>
</evidence>
<dbReference type="Pfam" id="PF00990">
    <property type="entry name" value="GGDEF"/>
    <property type="match status" value="1"/>
</dbReference>
<organism evidence="3 4">
    <name type="scientific">Actinoplanes nipponensis</name>
    <dbReference type="NCBI Taxonomy" id="135950"/>
    <lineage>
        <taxon>Bacteria</taxon>
        <taxon>Bacillati</taxon>
        <taxon>Actinomycetota</taxon>
        <taxon>Actinomycetes</taxon>
        <taxon>Micromonosporales</taxon>
        <taxon>Micromonosporaceae</taxon>
        <taxon>Actinoplanes</taxon>
    </lineage>
</organism>
<feature type="transmembrane region" description="Helical" evidence="1">
    <location>
        <begin position="46"/>
        <end position="66"/>
    </location>
</feature>
<dbReference type="CDD" id="cd01949">
    <property type="entry name" value="GGDEF"/>
    <property type="match status" value="1"/>
</dbReference>
<gene>
    <name evidence="3" type="ORF">Ani05nite_10040</name>
</gene>
<dbReference type="InterPro" id="IPR000160">
    <property type="entry name" value="GGDEF_dom"/>
</dbReference>
<dbReference type="Gene3D" id="3.30.70.270">
    <property type="match status" value="1"/>
</dbReference>
<keyword evidence="1" id="KW-0472">Membrane</keyword>
<proteinExistence type="predicted"/>
<dbReference type="Proteomes" id="UP000647172">
    <property type="component" value="Unassembled WGS sequence"/>
</dbReference>
<name>A0A919JDP1_9ACTN</name>
<feature type="transmembrane region" description="Helical" evidence="1">
    <location>
        <begin position="153"/>
        <end position="176"/>
    </location>
</feature>
<dbReference type="EMBL" id="BOMQ01000011">
    <property type="protein sequence ID" value="GIE47470.1"/>
    <property type="molecule type" value="Genomic_DNA"/>
</dbReference>
<dbReference type="AlphaFoldDB" id="A0A919JDP1"/>
<evidence type="ECO:0000256" key="1">
    <source>
        <dbReference type="SAM" id="Phobius"/>
    </source>
</evidence>
<dbReference type="InterPro" id="IPR029787">
    <property type="entry name" value="Nucleotide_cyclase"/>
</dbReference>
<reference evidence="3" key="1">
    <citation type="submission" date="2021-01" db="EMBL/GenBank/DDBJ databases">
        <title>Whole genome shotgun sequence of Actinoplanes nipponensis NBRC 14063.</title>
        <authorList>
            <person name="Komaki H."/>
            <person name="Tamura T."/>
        </authorList>
    </citation>
    <scope>NUCLEOTIDE SEQUENCE</scope>
    <source>
        <strain evidence="3">NBRC 14063</strain>
    </source>
</reference>
<dbReference type="PANTHER" id="PTHR46663:SF2">
    <property type="entry name" value="GGDEF DOMAIN-CONTAINING PROTEIN"/>
    <property type="match status" value="1"/>
</dbReference>
<dbReference type="InterPro" id="IPR052163">
    <property type="entry name" value="DGC-Regulatory_Protein"/>
</dbReference>